<dbReference type="InterPro" id="IPR050900">
    <property type="entry name" value="Transposase_IS3/IS150/IS904"/>
</dbReference>
<evidence type="ECO:0000313" key="4">
    <source>
        <dbReference type="Proteomes" id="UP000536624"/>
    </source>
</evidence>
<dbReference type="PANTHER" id="PTHR46889:SF4">
    <property type="entry name" value="TRANSPOSASE INSO FOR INSERTION SEQUENCE ELEMENT IS911B-RELATED"/>
    <property type="match status" value="1"/>
</dbReference>
<protein>
    <submittedName>
        <fullName evidence="3">Integrase catalytic subunit</fullName>
    </submittedName>
</protein>
<comment type="function">
    <text evidence="1">Involved in the transposition of the insertion sequence.</text>
</comment>
<organism evidence="3 4">
    <name type="scientific">Streptomyces malaysiensis</name>
    <dbReference type="NCBI Taxonomy" id="92644"/>
    <lineage>
        <taxon>Bacteria</taxon>
        <taxon>Bacillati</taxon>
        <taxon>Actinomycetota</taxon>
        <taxon>Actinomycetes</taxon>
        <taxon>Kitasatosporales</taxon>
        <taxon>Streptomycetaceae</taxon>
        <taxon>Streptomyces</taxon>
        <taxon>Streptomyces violaceusniger group</taxon>
    </lineage>
</organism>
<dbReference type="GO" id="GO:0003676">
    <property type="term" value="F:nucleic acid binding"/>
    <property type="evidence" value="ECO:0007669"/>
    <property type="project" value="InterPro"/>
</dbReference>
<proteinExistence type="predicted"/>
<gene>
    <name evidence="3" type="ORF">SMALB_7489</name>
</gene>
<dbReference type="InterPro" id="IPR036397">
    <property type="entry name" value="RNaseH_sf"/>
</dbReference>
<dbReference type="GO" id="GO:0015074">
    <property type="term" value="P:DNA integration"/>
    <property type="evidence" value="ECO:0007669"/>
    <property type="project" value="InterPro"/>
</dbReference>
<dbReference type="SUPFAM" id="SSF53098">
    <property type="entry name" value="Ribonuclease H-like"/>
    <property type="match status" value="1"/>
</dbReference>
<dbReference type="Pfam" id="PF13276">
    <property type="entry name" value="HTH_21"/>
    <property type="match status" value="1"/>
</dbReference>
<dbReference type="EMBL" id="JAALLH010000001">
    <property type="protein sequence ID" value="NIY69369.1"/>
    <property type="molecule type" value="Genomic_DNA"/>
</dbReference>
<feature type="domain" description="Integrase catalytic" evidence="2">
    <location>
        <begin position="128"/>
        <end position="292"/>
    </location>
</feature>
<dbReference type="InterPro" id="IPR025948">
    <property type="entry name" value="HTH-like_dom"/>
</dbReference>
<dbReference type="PROSITE" id="PS50994">
    <property type="entry name" value="INTEGRASE"/>
    <property type="match status" value="1"/>
</dbReference>
<accession>A0A7X6B0B7</accession>
<evidence type="ECO:0000256" key="1">
    <source>
        <dbReference type="ARBA" id="ARBA00002286"/>
    </source>
</evidence>
<dbReference type="AlphaFoldDB" id="A0A7X6B0B7"/>
<dbReference type="InterPro" id="IPR048020">
    <property type="entry name" value="Transpos_IS3"/>
</dbReference>
<dbReference type="Pfam" id="PF00665">
    <property type="entry name" value="rve"/>
    <property type="match status" value="1"/>
</dbReference>
<evidence type="ECO:0000313" key="3">
    <source>
        <dbReference type="EMBL" id="NIY69369.1"/>
    </source>
</evidence>
<sequence length="301" mass="33908">MADPASVVGAIGDQRTTHGIPHRVSCRALGVSESWFYKHRNRRPTGREVRRQQLAEAVKEVFTQSGGTYGSPNIWITLMRQGWRVSVNTIAKLMAELGLVARRVRRRRGLTRPGKRPAAPDYVKRDFTAEGPDLVWCGDMTEIETGEGKLYLATVIDLFSRRLLGYAMGERHDAGLVVAALNMAAATRDGDVRGVIFHSDRGSEYGSRRFRRARRRLGVFPSMGRVGSCFDNAVSEAFNSVLKVEYVHRHIFATRAEARIRTATWITDFYNTRRLHSVCGFKSPIDYEHDHRASLTEELAA</sequence>
<comment type="caution">
    <text evidence="3">The sequence shown here is derived from an EMBL/GenBank/DDBJ whole genome shotgun (WGS) entry which is preliminary data.</text>
</comment>
<reference evidence="3 4" key="1">
    <citation type="submission" date="2020-02" db="EMBL/GenBank/DDBJ databases">
        <title>Streptomyces malaysiensis DSM14702 (JHCC583434, PFL_A843) Genome sequencing and assembly.</title>
        <authorList>
            <person name="Samborskyy M."/>
        </authorList>
    </citation>
    <scope>NUCLEOTIDE SEQUENCE [LARGE SCALE GENOMIC DNA]</scope>
    <source>
        <strain evidence="3 4">DSM 14702</strain>
    </source>
</reference>
<evidence type="ECO:0000259" key="2">
    <source>
        <dbReference type="PROSITE" id="PS50994"/>
    </source>
</evidence>
<dbReference type="NCBIfam" id="NF033516">
    <property type="entry name" value="transpos_IS3"/>
    <property type="match status" value="1"/>
</dbReference>
<name>A0A7X6B0B7_STRMQ</name>
<dbReference type="InterPro" id="IPR012337">
    <property type="entry name" value="RNaseH-like_sf"/>
</dbReference>
<dbReference type="InterPro" id="IPR001584">
    <property type="entry name" value="Integrase_cat-core"/>
</dbReference>
<dbReference type="Pfam" id="PF13333">
    <property type="entry name" value="rve_2"/>
    <property type="match status" value="1"/>
</dbReference>
<dbReference type="Proteomes" id="UP000536624">
    <property type="component" value="Unassembled WGS sequence"/>
</dbReference>
<dbReference type="Gene3D" id="3.30.420.10">
    <property type="entry name" value="Ribonuclease H-like superfamily/Ribonuclease H"/>
    <property type="match status" value="1"/>
</dbReference>
<dbReference type="PANTHER" id="PTHR46889">
    <property type="entry name" value="TRANSPOSASE INSF FOR INSERTION SEQUENCE IS3B-RELATED"/>
    <property type="match status" value="1"/>
</dbReference>